<dbReference type="Pfam" id="PF00169">
    <property type="entry name" value="PH"/>
    <property type="match status" value="1"/>
</dbReference>
<evidence type="ECO:0000256" key="2">
    <source>
        <dbReference type="PROSITE-ProRule" id="PRU00288"/>
    </source>
</evidence>
<dbReference type="Pfam" id="PF01412">
    <property type="entry name" value="ArfGap"/>
    <property type="match status" value="1"/>
</dbReference>
<dbReference type="Bgee" id="ENSNBRG00000001686">
    <property type="expression patterns" value="Expressed in zone of skin and 1 other cell type or tissue"/>
</dbReference>
<dbReference type="SMART" id="SM00324">
    <property type="entry name" value="RhoGAP"/>
    <property type="match status" value="1"/>
</dbReference>
<dbReference type="InterPro" id="IPR001849">
    <property type="entry name" value="PH_domain"/>
</dbReference>
<name>A0A3Q4G1W2_NEOBR</name>
<keyword evidence="2" id="KW-0863">Zinc-finger</keyword>
<accession>A0A3Q4G1W2</accession>
<dbReference type="InterPro" id="IPR001164">
    <property type="entry name" value="ArfGAP_dom"/>
</dbReference>
<keyword evidence="9" id="KW-1185">Reference proteome</keyword>
<dbReference type="SMART" id="SM00233">
    <property type="entry name" value="PH"/>
    <property type="match status" value="2"/>
</dbReference>
<dbReference type="Ensembl" id="ENSNBRT00000002237.1">
    <property type="protein sequence ID" value="ENSNBRP00000002151.1"/>
    <property type="gene ID" value="ENSNBRG00000001686.1"/>
</dbReference>
<dbReference type="GO" id="GO:0005737">
    <property type="term" value="C:cytoplasm"/>
    <property type="evidence" value="ECO:0007669"/>
    <property type="project" value="TreeGrafter"/>
</dbReference>
<dbReference type="PROSITE" id="PS50115">
    <property type="entry name" value="ARFGAP"/>
    <property type="match status" value="1"/>
</dbReference>
<dbReference type="PROSITE" id="PS50200">
    <property type="entry name" value="RA"/>
    <property type="match status" value="1"/>
</dbReference>
<dbReference type="InterPro" id="IPR000198">
    <property type="entry name" value="RhoGAP_dom"/>
</dbReference>
<protein>
    <recommendedName>
        <fullName evidence="10">ArfGAP with RhoGAP domain, ankyrin repeat and PH domain 2</fullName>
    </recommendedName>
</protein>
<evidence type="ECO:0000259" key="6">
    <source>
        <dbReference type="PROSITE" id="PS50200"/>
    </source>
</evidence>
<dbReference type="Gene3D" id="1.10.555.10">
    <property type="entry name" value="Rho GTPase activation protein"/>
    <property type="match status" value="1"/>
</dbReference>
<dbReference type="Gene3D" id="1.10.220.150">
    <property type="entry name" value="Arf GTPase activating protein"/>
    <property type="match status" value="1"/>
</dbReference>
<evidence type="ECO:0000259" key="5">
    <source>
        <dbReference type="PROSITE" id="PS50115"/>
    </source>
</evidence>
<feature type="compositionally biased region" description="Basic and acidic residues" evidence="3">
    <location>
        <begin position="569"/>
        <end position="581"/>
    </location>
</feature>
<evidence type="ECO:0008006" key="10">
    <source>
        <dbReference type="Google" id="ProtNLM"/>
    </source>
</evidence>
<proteinExistence type="predicted"/>
<evidence type="ECO:0000313" key="8">
    <source>
        <dbReference type="Ensembl" id="ENSNBRP00000002151.1"/>
    </source>
</evidence>
<dbReference type="SUPFAM" id="SSF50729">
    <property type="entry name" value="PH domain-like"/>
    <property type="match status" value="2"/>
</dbReference>
<dbReference type="SUPFAM" id="SSF57863">
    <property type="entry name" value="ArfGap/RecO-like zinc finger"/>
    <property type="match status" value="1"/>
</dbReference>
<evidence type="ECO:0000256" key="1">
    <source>
        <dbReference type="ARBA" id="ARBA00022468"/>
    </source>
</evidence>
<dbReference type="InterPro" id="IPR052227">
    <property type="entry name" value="Arf-Rho-GAP_ANK-PH_domain"/>
</dbReference>
<dbReference type="SMART" id="SM00105">
    <property type="entry name" value="ArfGap"/>
    <property type="match status" value="1"/>
</dbReference>
<dbReference type="GO" id="GO:0008270">
    <property type="term" value="F:zinc ion binding"/>
    <property type="evidence" value="ECO:0007669"/>
    <property type="project" value="UniProtKB-KW"/>
</dbReference>
<dbReference type="GO" id="GO:0005547">
    <property type="term" value="F:phosphatidylinositol-3,4,5-trisphosphate binding"/>
    <property type="evidence" value="ECO:0007669"/>
    <property type="project" value="TreeGrafter"/>
</dbReference>
<organism evidence="8 9">
    <name type="scientific">Neolamprologus brichardi</name>
    <name type="common">Fairy cichlid</name>
    <name type="synonym">Lamprologus brichardi</name>
    <dbReference type="NCBI Taxonomy" id="32507"/>
    <lineage>
        <taxon>Eukaryota</taxon>
        <taxon>Metazoa</taxon>
        <taxon>Chordata</taxon>
        <taxon>Craniata</taxon>
        <taxon>Vertebrata</taxon>
        <taxon>Euteleostomi</taxon>
        <taxon>Actinopterygii</taxon>
        <taxon>Neopterygii</taxon>
        <taxon>Teleostei</taxon>
        <taxon>Neoteleostei</taxon>
        <taxon>Acanthomorphata</taxon>
        <taxon>Ovalentaria</taxon>
        <taxon>Cichlomorphae</taxon>
        <taxon>Cichliformes</taxon>
        <taxon>Cichlidae</taxon>
        <taxon>African cichlids</taxon>
        <taxon>Pseudocrenilabrinae</taxon>
        <taxon>Lamprologini</taxon>
        <taxon>Neolamprologus</taxon>
    </lineage>
</organism>
<dbReference type="PANTHER" id="PTHR45899:SF1">
    <property type="entry name" value="ARF-GAP WITH RHO-GAP DOMAIN, ANK REPEAT AND PH DOMAIN-CONTAINING PROTEIN 2"/>
    <property type="match status" value="1"/>
</dbReference>
<evidence type="ECO:0000259" key="4">
    <source>
        <dbReference type="PROSITE" id="PS50003"/>
    </source>
</evidence>
<dbReference type="Gene3D" id="2.30.29.30">
    <property type="entry name" value="Pleckstrin-homology domain (PH domain)/Phosphotyrosine-binding domain (PTB)"/>
    <property type="match status" value="1"/>
</dbReference>
<dbReference type="GO" id="GO:0007165">
    <property type="term" value="P:signal transduction"/>
    <property type="evidence" value="ECO:0007669"/>
    <property type="project" value="InterPro"/>
</dbReference>
<feature type="domain" description="PH" evidence="4">
    <location>
        <begin position="184"/>
        <end position="266"/>
    </location>
</feature>
<feature type="domain" description="Arf-GAP" evidence="5">
    <location>
        <begin position="1"/>
        <end position="92"/>
    </location>
</feature>
<dbReference type="InterPro" id="IPR037278">
    <property type="entry name" value="ARFGAP/RecO"/>
</dbReference>
<dbReference type="InterPro" id="IPR000159">
    <property type="entry name" value="RA_dom"/>
</dbReference>
<evidence type="ECO:0000259" key="7">
    <source>
        <dbReference type="PROSITE" id="PS50238"/>
    </source>
</evidence>
<dbReference type="OMA" id="KAGYMKY"/>
<dbReference type="PROSITE" id="PS50238">
    <property type="entry name" value="RHOGAP"/>
    <property type="match status" value="1"/>
</dbReference>
<dbReference type="GeneTree" id="ENSGT00940000167169"/>
<dbReference type="InterPro" id="IPR011993">
    <property type="entry name" value="PH-like_dom_sf"/>
</dbReference>
<evidence type="ECO:0000313" key="9">
    <source>
        <dbReference type="Proteomes" id="UP000261580"/>
    </source>
</evidence>
<feature type="region of interest" description="Disordered" evidence="3">
    <location>
        <begin position="569"/>
        <end position="589"/>
    </location>
</feature>
<keyword evidence="1" id="KW-0343">GTPase activation</keyword>
<keyword evidence="2" id="KW-0479">Metal-binding</keyword>
<dbReference type="AlphaFoldDB" id="A0A3Q4G1W2"/>
<reference evidence="8" key="1">
    <citation type="submission" date="2025-08" db="UniProtKB">
        <authorList>
            <consortium name="Ensembl"/>
        </authorList>
    </citation>
    <scope>IDENTIFICATION</scope>
</reference>
<dbReference type="PANTHER" id="PTHR45899">
    <property type="entry name" value="RHO GTPASE ACTIVATING PROTEIN AT 15B, ISOFORM C"/>
    <property type="match status" value="1"/>
</dbReference>
<dbReference type="InterPro" id="IPR038508">
    <property type="entry name" value="ArfGAP_dom_sf"/>
</dbReference>
<dbReference type="Proteomes" id="UP000261580">
    <property type="component" value="Unassembled WGS sequence"/>
</dbReference>
<feature type="domain" description="Ras-associating" evidence="6">
    <location>
        <begin position="587"/>
        <end position="660"/>
    </location>
</feature>
<feature type="domain" description="Rho-GAP" evidence="7">
    <location>
        <begin position="371"/>
        <end position="545"/>
    </location>
</feature>
<dbReference type="Pfam" id="PF00620">
    <property type="entry name" value="RhoGAP"/>
    <property type="match status" value="1"/>
</dbReference>
<dbReference type="PROSITE" id="PS50003">
    <property type="entry name" value="PH_DOMAIN"/>
    <property type="match status" value="1"/>
</dbReference>
<dbReference type="Pfam" id="PF00788">
    <property type="entry name" value="RA"/>
    <property type="match status" value="1"/>
</dbReference>
<dbReference type="SUPFAM" id="SSF48350">
    <property type="entry name" value="GTPase activation domain, GAP"/>
    <property type="match status" value="1"/>
</dbReference>
<keyword evidence="2" id="KW-0862">Zinc</keyword>
<dbReference type="InterPro" id="IPR008936">
    <property type="entry name" value="Rho_GTPase_activation_prot"/>
</dbReference>
<dbReference type="GO" id="GO:0005096">
    <property type="term" value="F:GTPase activator activity"/>
    <property type="evidence" value="ECO:0007669"/>
    <property type="project" value="UniProtKB-KW"/>
</dbReference>
<dbReference type="STRING" id="32507.ENSNBRP00000002151"/>
<sequence>MTVSSCVPGQHRSLGPSISKVRSLKLDSSVWSNELVELFLEVGNKNANSFWAANLPLEEDLYREASAEQRATFIRRKYRERKYTSVLEGFNDLEQLNKALCAAVVSSDVLQTMALVFSGADVMCATGDPTYSTPYLLAQRAGQKLQMEFLHQNKLCGNCFQSDAFSMVLHGGSKSECTFLYMARRWCTLEGGFLSYYESERSPSAIGRVDATEVISLAVNHTETMTGAGAVFTVELYLQTERLLIFGVETQETQHDWIQALTKVTQFADTSELIGRLHYKEGHDLYYWRMGWFMLEGSSLHFSSGEEEGEEEVLQLKQLQELIITVFLSLFFYIYINRTVYIHGFNKMDFTVWHSAIKLAAGTDGKALGDQQLTKNGVPIIVDSCIAFVTQYGELHCISQPGNPGRVSHLLEEFTRDARNVKLREKEHQLQDVTDTLKSFLSQAEDALLTKELYPYWVSALDEKNERQRVKKYSAFIESLPKINRSTLEAVLQHLYRIQQCSHLNRMPSEKLASVFSSCLFQTRGQTTQEISVVHDLISNYITLFSVSEDQVQQMERENSFITRWNDKKDTTVGRPAEPEWKSQMGVSPSMRPTELAETALNMRNVAVNADDFWTTFEVIENGELERPLHHSEKILEQVLEWSSLDYPSSACLVIKKFVDQKHFLKGDYLKFSDGCSKLLSGHRFQDKYVVLHSEKLLLYRDIKSAKAEKTIPLKDVKCYLGLKKRLKPPTK</sequence>
<evidence type="ECO:0000256" key="3">
    <source>
        <dbReference type="SAM" id="MobiDB-lite"/>
    </source>
</evidence>
<reference evidence="8" key="2">
    <citation type="submission" date="2025-09" db="UniProtKB">
        <authorList>
            <consortium name="Ensembl"/>
        </authorList>
    </citation>
    <scope>IDENTIFICATION</scope>
</reference>